<dbReference type="Gene3D" id="1.20.120.450">
    <property type="entry name" value="dinb family like domain"/>
    <property type="match status" value="1"/>
</dbReference>
<dbReference type="RefSeq" id="WP_084372790.1">
    <property type="nucleotide sequence ID" value="NZ_FWYF01000002.1"/>
</dbReference>
<accession>A0A1W2GDQ2</accession>
<keyword evidence="3" id="KW-1185">Reference proteome</keyword>
<dbReference type="InterPro" id="IPR034660">
    <property type="entry name" value="DinB/YfiT-like"/>
</dbReference>
<sequence>MEAQFKAWKTSRSLIAQYFEKYDLEQLNQIPEGFNNNLIWNLGHIIVAQQGLIYKGSGLDPYISQELSARYQPGTKPEAKVKQQEVDELRGLLTSLIDKTESDFKKGIFKSYKERTTATGFHLASIEDAFEFNNYHEALHLGAMMAIRKFV</sequence>
<feature type="domain" description="DinB-like" evidence="1">
    <location>
        <begin position="8"/>
        <end position="143"/>
    </location>
</feature>
<gene>
    <name evidence="2" type="ORF">SAMN04488029_2119</name>
</gene>
<protein>
    <submittedName>
        <fullName evidence="2">DinB superfamily protein</fullName>
    </submittedName>
</protein>
<dbReference type="SUPFAM" id="SSF109854">
    <property type="entry name" value="DinB/YfiT-like putative metalloenzymes"/>
    <property type="match status" value="1"/>
</dbReference>
<dbReference type="Pfam" id="PF12867">
    <property type="entry name" value="DinB_2"/>
    <property type="match status" value="1"/>
</dbReference>
<organism evidence="2 3">
    <name type="scientific">Reichenbachiella faecimaris</name>
    <dbReference type="NCBI Taxonomy" id="692418"/>
    <lineage>
        <taxon>Bacteria</taxon>
        <taxon>Pseudomonadati</taxon>
        <taxon>Bacteroidota</taxon>
        <taxon>Cytophagia</taxon>
        <taxon>Cytophagales</taxon>
        <taxon>Reichenbachiellaceae</taxon>
        <taxon>Reichenbachiella</taxon>
    </lineage>
</organism>
<dbReference type="OrthoDB" id="4295522at2"/>
<evidence type="ECO:0000313" key="2">
    <source>
        <dbReference type="EMBL" id="SMD34654.1"/>
    </source>
</evidence>
<name>A0A1W2GDQ2_REIFA</name>
<dbReference type="STRING" id="692418.SAMN04488029_2119"/>
<dbReference type="InterPro" id="IPR024775">
    <property type="entry name" value="DinB-like"/>
</dbReference>
<evidence type="ECO:0000313" key="3">
    <source>
        <dbReference type="Proteomes" id="UP000192472"/>
    </source>
</evidence>
<dbReference type="EMBL" id="FWYF01000002">
    <property type="protein sequence ID" value="SMD34654.1"/>
    <property type="molecule type" value="Genomic_DNA"/>
</dbReference>
<proteinExistence type="predicted"/>
<reference evidence="2 3" key="1">
    <citation type="submission" date="2017-04" db="EMBL/GenBank/DDBJ databases">
        <authorList>
            <person name="Afonso C.L."/>
            <person name="Miller P.J."/>
            <person name="Scott M.A."/>
            <person name="Spackman E."/>
            <person name="Goraichik I."/>
            <person name="Dimitrov K.M."/>
            <person name="Suarez D.L."/>
            <person name="Swayne D.E."/>
        </authorList>
    </citation>
    <scope>NUCLEOTIDE SEQUENCE [LARGE SCALE GENOMIC DNA]</scope>
    <source>
        <strain evidence="2 3">DSM 26133</strain>
    </source>
</reference>
<evidence type="ECO:0000259" key="1">
    <source>
        <dbReference type="Pfam" id="PF12867"/>
    </source>
</evidence>
<dbReference type="Proteomes" id="UP000192472">
    <property type="component" value="Unassembled WGS sequence"/>
</dbReference>
<dbReference type="AlphaFoldDB" id="A0A1W2GDQ2"/>